<dbReference type="PANTHER" id="PTHR43581:SF2">
    <property type="entry name" value="EXCINUCLEASE ATPASE SUBUNIT"/>
    <property type="match status" value="1"/>
</dbReference>
<dbReference type="InterPro" id="IPR051396">
    <property type="entry name" value="Bact_Antivir_Def_Nuclease"/>
</dbReference>
<reference evidence="3 4" key="1">
    <citation type="journal article" date="2011" name="J. Bacteriol.">
        <title>Complete genome sequence of Burkholderia gladioli BSR3.</title>
        <authorList>
            <person name="Seo Y.S."/>
            <person name="Lim J."/>
            <person name="Choi B.S."/>
            <person name="Kim H."/>
            <person name="Goo E."/>
            <person name="Lee B."/>
            <person name="Lim J.S."/>
            <person name="Choi I.Y."/>
            <person name="Moon J.S."/>
            <person name="Kim J."/>
            <person name="Hwang I."/>
        </authorList>
    </citation>
    <scope>NUCLEOTIDE SEQUENCE [LARGE SCALE GENOMIC DNA]</scope>
    <source>
        <strain evidence="3 4">BSR3</strain>
    </source>
</reference>
<gene>
    <name evidence="3" type="ordered locus">bgla_1g14800</name>
</gene>
<dbReference type="Pfam" id="PF13476">
    <property type="entry name" value="AAA_23"/>
    <property type="match status" value="1"/>
</dbReference>
<feature type="domain" description="Rad50/SbcC-type AAA" evidence="2">
    <location>
        <begin position="8"/>
        <end position="171"/>
    </location>
</feature>
<sequence>MSSLNIRRLSLKGYRCFDAIDIDFDERLTVLIASNGAGKTSILDALAVAFGPYVGAFDEGMGRHFETSDIRQLRVRATATNEMEYTPGGIQLEATGWIPDSIMDRLGEPAVWRRSLAGPVRAKTTIRDAKELINYGKHLQEAVRTPKTDVVLPLVAYYGTGRLWQRKKLTDGKLIGTSRTSGYSDCLNSASSYKAFVAWFRYWSTNALKAELEAHKVRREPEKTEFHDYIESVSNAVDTCLKPSNWREIAYSLAREQLVAHHEQHGELPVELLSDGIRNMIGMVADIAFRATKLNPQLGGYAGRETPGIVLIDEVDMHLHPAWQQVVVQTLLTAFPAMQFIVTTHSPQVLSAVPAHSIRILSRHWDEESKKYHSVVEKPSVQTEGIPSADVLAFAMDTDPTPNVAPARQLSEYKALIQQDMEESPEALMLHRKLLDHFGAAHPVLLECDRLIRLQRFKRKLPRRD</sequence>
<dbReference type="STRING" id="999541.bgla_1g14800"/>
<dbReference type="Proteomes" id="UP000008316">
    <property type="component" value="Chromosome 1"/>
</dbReference>
<dbReference type="RefSeq" id="WP_013697492.1">
    <property type="nucleotide sequence ID" value="NC_015381.1"/>
</dbReference>
<feature type="domain" description="ATPase AAA-type core" evidence="1">
    <location>
        <begin position="261"/>
        <end position="351"/>
    </location>
</feature>
<dbReference type="eggNOG" id="COG3950">
    <property type="taxonomic scope" value="Bacteria"/>
</dbReference>
<proteinExistence type="predicted"/>
<dbReference type="SUPFAM" id="SSF52540">
    <property type="entry name" value="P-loop containing nucleoside triphosphate hydrolases"/>
    <property type="match status" value="1"/>
</dbReference>
<dbReference type="HOGENOM" id="CLU_033429_1_0_4"/>
<dbReference type="GO" id="GO:0006302">
    <property type="term" value="P:double-strand break repair"/>
    <property type="evidence" value="ECO:0007669"/>
    <property type="project" value="InterPro"/>
</dbReference>
<organism evidence="3 4">
    <name type="scientific">Burkholderia gladioli (strain BSR3)</name>
    <dbReference type="NCBI Taxonomy" id="999541"/>
    <lineage>
        <taxon>Bacteria</taxon>
        <taxon>Pseudomonadati</taxon>
        <taxon>Pseudomonadota</taxon>
        <taxon>Betaproteobacteria</taxon>
        <taxon>Burkholderiales</taxon>
        <taxon>Burkholderiaceae</taxon>
        <taxon>Burkholderia</taxon>
    </lineage>
</organism>
<dbReference type="InterPro" id="IPR003959">
    <property type="entry name" value="ATPase_AAA_core"/>
</dbReference>
<dbReference type="PANTHER" id="PTHR43581">
    <property type="entry name" value="ATP/GTP PHOSPHATASE"/>
    <property type="match status" value="1"/>
</dbReference>
<evidence type="ECO:0000313" key="3">
    <source>
        <dbReference type="EMBL" id="AEA60147.1"/>
    </source>
</evidence>
<protein>
    <submittedName>
        <fullName evidence="3">ATP binding protein</fullName>
    </submittedName>
</protein>
<accession>F2LB78</accession>
<keyword evidence="4" id="KW-1185">Reference proteome</keyword>
<dbReference type="EMBL" id="CP002599">
    <property type="protein sequence ID" value="AEA60147.1"/>
    <property type="molecule type" value="Genomic_DNA"/>
</dbReference>
<dbReference type="KEGG" id="bgd:bgla_1g14800"/>
<dbReference type="AlphaFoldDB" id="F2LB78"/>
<name>F2LB78_BURGS</name>
<dbReference type="GO" id="GO:0016887">
    <property type="term" value="F:ATP hydrolysis activity"/>
    <property type="evidence" value="ECO:0007669"/>
    <property type="project" value="InterPro"/>
</dbReference>
<evidence type="ECO:0000259" key="1">
    <source>
        <dbReference type="Pfam" id="PF13304"/>
    </source>
</evidence>
<evidence type="ECO:0000313" key="4">
    <source>
        <dbReference type="Proteomes" id="UP000008316"/>
    </source>
</evidence>
<dbReference type="Gene3D" id="3.40.50.300">
    <property type="entry name" value="P-loop containing nucleotide triphosphate hydrolases"/>
    <property type="match status" value="2"/>
</dbReference>
<dbReference type="InterPro" id="IPR027417">
    <property type="entry name" value="P-loop_NTPase"/>
</dbReference>
<dbReference type="GO" id="GO:0005524">
    <property type="term" value="F:ATP binding"/>
    <property type="evidence" value="ECO:0007669"/>
    <property type="project" value="InterPro"/>
</dbReference>
<evidence type="ECO:0000259" key="2">
    <source>
        <dbReference type="Pfam" id="PF13476"/>
    </source>
</evidence>
<dbReference type="InterPro" id="IPR038729">
    <property type="entry name" value="Rad50/SbcC_AAA"/>
</dbReference>
<dbReference type="Pfam" id="PF13304">
    <property type="entry name" value="AAA_21"/>
    <property type="match status" value="1"/>
</dbReference>